<keyword evidence="2" id="KW-1133">Transmembrane helix</keyword>
<keyword evidence="2" id="KW-0472">Membrane</keyword>
<dbReference type="RefSeq" id="WP_328963067.1">
    <property type="nucleotide sequence ID" value="NZ_CP108090.1"/>
</dbReference>
<dbReference type="Gene3D" id="2.130.10.10">
    <property type="entry name" value="YVTN repeat-like/Quinoprotein amine dehydrogenase"/>
    <property type="match status" value="1"/>
</dbReference>
<reference evidence="4" key="1">
    <citation type="submission" date="2022-10" db="EMBL/GenBank/DDBJ databases">
        <title>The complete genomes of actinobacterial strains from the NBC collection.</title>
        <authorList>
            <person name="Joergensen T.S."/>
            <person name="Alvarez Arevalo M."/>
            <person name="Sterndorff E.B."/>
            <person name="Faurdal D."/>
            <person name="Vuksanovic O."/>
            <person name="Mourched A.-S."/>
            <person name="Charusanti P."/>
            <person name="Shaw S."/>
            <person name="Blin K."/>
            <person name="Weber T."/>
        </authorList>
    </citation>
    <scope>NUCLEOTIDE SEQUENCE</scope>
    <source>
        <strain evidence="4">NBC_00248</strain>
    </source>
</reference>
<dbReference type="InterPro" id="IPR015943">
    <property type="entry name" value="WD40/YVTN_repeat-like_dom_sf"/>
</dbReference>
<dbReference type="SMART" id="SM00564">
    <property type="entry name" value="PQQ"/>
    <property type="match status" value="1"/>
</dbReference>
<evidence type="ECO:0000313" key="5">
    <source>
        <dbReference type="Proteomes" id="UP001432039"/>
    </source>
</evidence>
<gene>
    <name evidence="4" type="ORF">OG517_24130</name>
</gene>
<sequence length="541" mass="56266">MTELPQPPNQPPNQPPTPSGYGHLPGPPQQGHGFPPPGENPYAQQPGYPPQPPTVTQQPVGPGGPGSSGPGTAPKKKRTLLIAASVAAVLVLGGVGYVAFSGEDKDPKPVAQEPTDAKPSGSPTLDKGDGDGNGKGSDIPTDLNAGRKPGEDKALWLNTVKMEGPGSGIPAKGLWVVGDAVVKTVDKSVIGYGVSDGKEKWKIDLRTEICGLTGQTSPDGKTVMVVKNADGSNCNQMKLIDLKTGKEGWTKELAMEGLFKTASSTTVTLNGDIFALAWMGGQSAHRLSTGDKLFSDAGPEGCKPMNYAAGNNKMIAVALCMDADRTIEIQDADLNTGKKTWSYRLPKGYQVNAVYSVSPTVIDAGNRDTKQRAILVLDEKGQKRNTLSGDGNFVVNCGGSSSSDGLQHCGKSAVDADTVYLAAGDESTGGEIVAFDLGTGKVKWRAKAGDKKVLAPLEAANGRLTAYRTDPLGGAGEIVSFPAGGGEPTTLLKLPSGTSARIESSFLSSQSAAYVDGRFFLSVTRLVGDNKDEKLLMAFGK</sequence>
<feature type="region of interest" description="Disordered" evidence="1">
    <location>
        <begin position="1"/>
        <end position="75"/>
    </location>
</feature>
<feature type="region of interest" description="Disordered" evidence="1">
    <location>
        <begin position="100"/>
        <end position="150"/>
    </location>
</feature>
<dbReference type="PANTHER" id="PTHR34512:SF30">
    <property type="entry name" value="OUTER MEMBRANE PROTEIN ASSEMBLY FACTOR BAMB"/>
    <property type="match status" value="1"/>
</dbReference>
<feature type="domain" description="Pyrrolo-quinoline quinone repeat" evidence="3">
    <location>
        <begin position="176"/>
        <end position="343"/>
    </location>
</feature>
<evidence type="ECO:0000259" key="3">
    <source>
        <dbReference type="Pfam" id="PF13360"/>
    </source>
</evidence>
<dbReference type="Proteomes" id="UP001432039">
    <property type="component" value="Chromosome"/>
</dbReference>
<evidence type="ECO:0000256" key="1">
    <source>
        <dbReference type="SAM" id="MobiDB-lite"/>
    </source>
</evidence>
<proteinExistence type="predicted"/>
<name>A0ABZ1TFN3_STRVG</name>
<keyword evidence="2" id="KW-0812">Transmembrane</keyword>
<dbReference type="PANTHER" id="PTHR34512">
    <property type="entry name" value="CELL SURFACE PROTEIN"/>
    <property type="match status" value="1"/>
</dbReference>
<feature type="transmembrane region" description="Helical" evidence="2">
    <location>
        <begin position="80"/>
        <end position="100"/>
    </location>
</feature>
<keyword evidence="5" id="KW-1185">Reference proteome</keyword>
<protein>
    <submittedName>
        <fullName evidence="4">PQQ-binding-like beta-propeller repeat protein</fullName>
    </submittedName>
</protein>
<feature type="compositionally biased region" description="Pro residues" evidence="1">
    <location>
        <begin position="1"/>
        <end position="18"/>
    </location>
</feature>
<organism evidence="4 5">
    <name type="scientific">Streptomyces virginiae</name>
    <name type="common">Streptomyces cinnamonensis</name>
    <dbReference type="NCBI Taxonomy" id="1961"/>
    <lineage>
        <taxon>Bacteria</taxon>
        <taxon>Bacillati</taxon>
        <taxon>Actinomycetota</taxon>
        <taxon>Actinomycetes</taxon>
        <taxon>Kitasatosporales</taxon>
        <taxon>Streptomycetaceae</taxon>
        <taxon>Streptomyces</taxon>
    </lineage>
</organism>
<evidence type="ECO:0000313" key="4">
    <source>
        <dbReference type="EMBL" id="WUQ14265.1"/>
    </source>
</evidence>
<accession>A0ABZ1TFN3</accession>
<dbReference type="InterPro" id="IPR011047">
    <property type="entry name" value="Quinoprotein_ADH-like_sf"/>
</dbReference>
<dbReference type="InterPro" id="IPR018391">
    <property type="entry name" value="PQQ_b-propeller_rpt"/>
</dbReference>
<dbReference type="EMBL" id="CP108090">
    <property type="protein sequence ID" value="WUQ14265.1"/>
    <property type="molecule type" value="Genomic_DNA"/>
</dbReference>
<dbReference type="InterPro" id="IPR002372">
    <property type="entry name" value="PQQ_rpt_dom"/>
</dbReference>
<feature type="compositionally biased region" description="Low complexity" evidence="1">
    <location>
        <begin position="20"/>
        <end position="33"/>
    </location>
</feature>
<dbReference type="Pfam" id="PF13360">
    <property type="entry name" value="PQQ_2"/>
    <property type="match status" value="1"/>
</dbReference>
<evidence type="ECO:0000256" key="2">
    <source>
        <dbReference type="SAM" id="Phobius"/>
    </source>
</evidence>
<dbReference type="SUPFAM" id="SSF50998">
    <property type="entry name" value="Quinoprotein alcohol dehydrogenase-like"/>
    <property type="match status" value="1"/>
</dbReference>